<organism evidence="3 4">
    <name type="scientific">Anaerobium acetethylicum</name>
    <dbReference type="NCBI Taxonomy" id="1619234"/>
    <lineage>
        <taxon>Bacteria</taxon>
        <taxon>Bacillati</taxon>
        <taxon>Bacillota</taxon>
        <taxon>Clostridia</taxon>
        <taxon>Lachnospirales</taxon>
        <taxon>Lachnospiraceae</taxon>
        <taxon>Anaerobium</taxon>
    </lineage>
</organism>
<dbReference type="SUPFAM" id="SSF57802">
    <property type="entry name" value="Rubredoxin-like"/>
    <property type="match status" value="1"/>
</dbReference>
<reference evidence="3 4" key="1">
    <citation type="submission" date="2016-09" db="EMBL/GenBank/DDBJ databases">
        <authorList>
            <person name="Capua I."/>
            <person name="De Benedictis P."/>
            <person name="Joannis T."/>
            <person name="Lombin L.H."/>
            <person name="Cattoli G."/>
        </authorList>
    </citation>
    <scope>NUCLEOTIDE SEQUENCE [LARGE SCALE GENOMIC DNA]</scope>
    <source>
        <strain evidence="3 4">GluBS11</strain>
    </source>
</reference>
<dbReference type="CDD" id="cd00729">
    <property type="entry name" value="rubredoxin_SM"/>
    <property type="match status" value="1"/>
</dbReference>
<evidence type="ECO:0000313" key="3">
    <source>
        <dbReference type="EMBL" id="SCP95362.1"/>
    </source>
</evidence>
<dbReference type="OrthoDB" id="9799749at2"/>
<dbReference type="STRING" id="1619234.SAMN05421730_1001504"/>
<protein>
    <recommendedName>
        <fullName evidence="2">Rubredoxin-like domain-containing protein</fullName>
    </recommendedName>
</protein>
<evidence type="ECO:0000259" key="2">
    <source>
        <dbReference type="PROSITE" id="PS50903"/>
    </source>
</evidence>
<proteinExistence type="predicted"/>
<dbReference type="PROSITE" id="PS50903">
    <property type="entry name" value="RUBREDOXIN_LIKE"/>
    <property type="match status" value="1"/>
</dbReference>
<dbReference type="RefSeq" id="WP_091229557.1">
    <property type="nucleotide sequence ID" value="NZ_FMKA01000001.1"/>
</dbReference>
<gene>
    <name evidence="3" type="ORF">SAMN05421730_1001504</name>
</gene>
<keyword evidence="4" id="KW-1185">Reference proteome</keyword>
<dbReference type="AlphaFoldDB" id="A0A1D3TPJ1"/>
<dbReference type="Gene3D" id="2.20.28.10">
    <property type="match status" value="1"/>
</dbReference>
<dbReference type="Proteomes" id="UP000199315">
    <property type="component" value="Unassembled WGS sequence"/>
</dbReference>
<evidence type="ECO:0000313" key="4">
    <source>
        <dbReference type="Proteomes" id="UP000199315"/>
    </source>
</evidence>
<dbReference type="InterPro" id="IPR024934">
    <property type="entry name" value="Rubredoxin-like_dom"/>
</dbReference>
<sequence length="109" mass="12238">MLWKCSVCGYIYEGDAAPEKCPKCAVPEHKFSNLSEEAANKITDSTRTNDIHMELIKLAARMKRLAEEGMEINLDSTCYVTFKKAQEEAGIIKQRSKSEIADHAGKGKW</sequence>
<dbReference type="EMBL" id="FMKA01000001">
    <property type="protein sequence ID" value="SCP95362.1"/>
    <property type="molecule type" value="Genomic_DNA"/>
</dbReference>
<dbReference type="Pfam" id="PF21349">
    <property type="entry name" value="RUBY_RBDX"/>
    <property type="match status" value="1"/>
</dbReference>
<evidence type="ECO:0000256" key="1">
    <source>
        <dbReference type="ARBA" id="ARBA00001965"/>
    </source>
</evidence>
<name>A0A1D3TPJ1_9FIRM</name>
<accession>A0A1D3TPJ1</accession>
<feature type="domain" description="Rubredoxin-like" evidence="2">
    <location>
        <begin position="3"/>
        <end position="34"/>
    </location>
</feature>
<comment type="cofactor">
    <cofactor evidence="1">
        <name>Fe(3+)</name>
        <dbReference type="ChEBI" id="CHEBI:29034"/>
    </cofactor>
</comment>
<dbReference type="InterPro" id="IPR048574">
    <property type="entry name" value="RUBY_RBDX"/>
</dbReference>
<dbReference type="GO" id="GO:0005506">
    <property type="term" value="F:iron ion binding"/>
    <property type="evidence" value="ECO:0007669"/>
    <property type="project" value="InterPro"/>
</dbReference>